<reference evidence="2" key="1">
    <citation type="submission" date="2025-08" db="UniProtKB">
        <authorList>
            <consortium name="RefSeq"/>
        </authorList>
    </citation>
    <scope>IDENTIFICATION</scope>
    <source>
        <tissue evidence="2">Whole sample</tissue>
    </source>
</reference>
<name>A0A8B8B0Y6_CRAVI</name>
<dbReference type="AlphaFoldDB" id="A0A8B8B0Y6"/>
<organism evidence="1 2">
    <name type="scientific">Crassostrea virginica</name>
    <name type="common">Eastern oyster</name>
    <dbReference type="NCBI Taxonomy" id="6565"/>
    <lineage>
        <taxon>Eukaryota</taxon>
        <taxon>Metazoa</taxon>
        <taxon>Spiralia</taxon>
        <taxon>Lophotrochozoa</taxon>
        <taxon>Mollusca</taxon>
        <taxon>Bivalvia</taxon>
        <taxon>Autobranchia</taxon>
        <taxon>Pteriomorphia</taxon>
        <taxon>Ostreida</taxon>
        <taxon>Ostreoidea</taxon>
        <taxon>Ostreidae</taxon>
        <taxon>Crassostrea</taxon>
    </lineage>
</organism>
<protein>
    <submittedName>
        <fullName evidence="2">Interferon-induced protein 44-like</fullName>
    </submittedName>
</protein>
<dbReference type="PANTHER" id="PTHR14241">
    <property type="entry name" value="INTERFERON-INDUCED PROTEIN 44"/>
    <property type="match status" value="1"/>
</dbReference>
<dbReference type="SUPFAM" id="SSF52540">
    <property type="entry name" value="P-loop containing nucleoside triphosphate hydrolases"/>
    <property type="match status" value="1"/>
</dbReference>
<dbReference type="RefSeq" id="XP_022296991.1">
    <property type="nucleotide sequence ID" value="XM_022441283.1"/>
</dbReference>
<dbReference type="OrthoDB" id="25620at2759"/>
<gene>
    <name evidence="2" type="primary">LOC111106560</name>
</gene>
<dbReference type="Gene3D" id="3.40.50.300">
    <property type="entry name" value="P-loop containing nucleotide triphosphate hydrolases"/>
    <property type="match status" value="1"/>
</dbReference>
<evidence type="ECO:0000313" key="2">
    <source>
        <dbReference type="RefSeq" id="XP_022296991.1"/>
    </source>
</evidence>
<sequence length="310" mass="35713">MLRWIYNSFTGVNQDKLLREENEQLKENLKELRANREPLPVPWRAIGVNFFTEEKKKELISFINDLQLPEECHNINLLMIGCICTGKSSFANTLKTVFRDNGKFADPAAVYGRNNSSGTLKLHEVTLKTYDNGKKIRLYDCRGFDLERSRVFEEDLRKVIDGHVMEDYVFKNKESISSENKKFRENPTISDKMHCVLFVSKACSYDEVPTSLQVMKRYIGGKDIPIRLILTGMDELDLYELKAVRSIFVSRDAQRKVESAKIRFGLQDNQILPIANYVDGTDQDIYRDVLALHAVENILQGALTFLENKA</sequence>
<keyword evidence="1" id="KW-1185">Reference proteome</keyword>
<dbReference type="GeneID" id="111106560"/>
<dbReference type="Proteomes" id="UP000694844">
    <property type="component" value="Chromosome 8"/>
</dbReference>
<accession>A0A8B8B0Y6</accession>
<dbReference type="InterPro" id="IPR027417">
    <property type="entry name" value="P-loop_NTPase"/>
</dbReference>
<evidence type="ECO:0000313" key="1">
    <source>
        <dbReference type="Proteomes" id="UP000694844"/>
    </source>
</evidence>
<dbReference type="PANTHER" id="PTHR14241:SF32">
    <property type="entry name" value="VWFA DOMAIN-CONTAINING PROTEIN-RELATED"/>
    <property type="match status" value="1"/>
</dbReference>
<dbReference type="KEGG" id="cvn:111106560"/>
<dbReference type="CDD" id="cd00882">
    <property type="entry name" value="Ras_like_GTPase"/>
    <property type="match status" value="1"/>
</dbReference>
<proteinExistence type="predicted"/>